<dbReference type="PROSITE" id="PS00151">
    <property type="entry name" value="ACYLPHOSPHATASE_2"/>
    <property type="match status" value="1"/>
</dbReference>
<dbReference type="EC" id="3.6.1.7" evidence="2 4"/>
<organism evidence="8 9">
    <name type="scientific">Eiseniibacteriota bacterium</name>
    <dbReference type="NCBI Taxonomy" id="2212470"/>
    <lineage>
        <taxon>Bacteria</taxon>
        <taxon>Candidatus Eiseniibacteriota</taxon>
    </lineage>
</organism>
<dbReference type="PANTHER" id="PTHR47268">
    <property type="entry name" value="ACYLPHOSPHATASE"/>
    <property type="match status" value="1"/>
</dbReference>
<name>A0A538UCJ2_UNCEI</name>
<accession>A0A538UCJ2</accession>
<dbReference type="AlphaFoldDB" id="A0A538UCJ2"/>
<evidence type="ECO:0000256" key="3">
    <source>
        <dbReference type="ARBA" id="ARBA00047645"/>
    </source>
</evidence>
<evidence type="ECO:0000256" key="5">
    <source>
        <dbReference type="RuleBase" id="RU000553"/>
    </source>
</evidence>
<sequence length="90" mass="9858">MHCLHLVIRGRVQGVGFRAFVVRCAEDLGVGGWVRNREDGAVEVEAEGSRAALERLLVALRRGPDGARVTGVEAAWSERDQPPRAFHVRG</sequence>
<dbReference type="EMBL" id="VBPB01000057">
    <property type="protein sequence ID" value="TMQ73612.1"/>
    <property type="molecule type" value="Genomic_DNA"/>
</dbReference>
<evidence type="ECO:0000313" key="8">
    <source>
        <dbReference type="EMBL" id="TMQ73612.1"/>
    </source>
</evidence>
<feature type="domain" description="Acylphosphatase-like" evidence="7">
    <location>
        <begin position="3"/>
        <end position="90"/>
    </location>
</feature>
<keyword evidence="4 5" id="KW-0378">Hydrolase</keyword>
<comment type="catalytic activity">
    <reaction evidence="3 4 5">
        <text>an acyl phosphate + H2O = a carboxylate + phosphate + H(+)</text>
        <dbReference type="Rhea" id="RHEA:14965"/>
        <dbReference type="ChEBI" id="CHEBI:15377"/>
        <dbReference type="ChEBI" id="CHEBI:15378"/>
        <dbReference type="ChEBI" id="CHEBI:29067"/>
        <dbReference type="ChEBI" id="CHEBI:43474"/>
        <dbReference type="ChEBI" id="CHEBI:59918"/>
        <dbReference type="EC" id="3.6.1.7"/>
    </reaction>
</comment>
<dbReference type="PANTHER" id="PTHR47268:SF4">
    <property type="entry name" value="ACYLPHOSPHATASE"/>
    <property type="match status" value="1"/>
</dbReference>
<feature type="active site" evidence="4">
    <location>
        <position position="18"/>
    </location>
</feature>
<evidence type="ECO:0000313" key="9">
    <source>
        <dbReference type="Proteomes" id="UP000319771"/>
    </source>
</evidence>
<gene>
    <name evidence="8" type="ORF">E6K81_03910</name>
</gene>
<dbReference type="Pfam" id="PF00708">
    <property type="entry name" value="Acylphosphatase"/>
    <property type="match status" value="1"/>
</dbReference>
<dbReference type="InterPro" id="IPR020456">
    <property type="entry name" value="Acylphosphatase"/>
</dbReference>
<dbReference type="Proteomes" id="UP000319771">
    <property type="component" value="Unassembled WGS sequence"/>
</dbReference>
<comment type="similarity">
    <text evidence="1 6">Belongs to the acylphosphatase family.</text>
</comment>
<dbReference type="PROSITE" id="PS51160">
    <property type="entry name" value="ACYLPHOSPHATASE_3"/>
    <property type="match status" value="1"/>
</dbReference>
<comment type="caution">
    <text evidence="8">The sequence shown here is derived from an EMBL/GenBank/DDBJ whole genome shotgun (WGS) entry which is preliminary data.</text>
</comment>
<dbReference type="PRINTS" id="PR00112">
    <property type="entry name" value="ACYLPHPHTASE"/>
</dbReference>
<reference evidence="8 9" key="1">
    <citation type="journal article" date="2019" name="Nat. Microbiol.">
        <title>Mediterranean grassland soil C-N compound turnover is dependent on rainfall and depth, and is mediated by genomically divergent microorganisms.</title>
        <authorList>
            <person name="Diamond S."/>
            <person name="Andeer P.F."/>
            <person name="Li Z."/>
            <person name="Crits-Christoph A."/>
            <person name="Burstein D."/>
            <person name="Anantharaman K."/>
            <person name="Lane K.R."/>
            <person name="Thomas B.C."/>
            <person name="Pan C."/>
            <person name="Northen T.R."/>
            <person name="Banfield J.F."/>
        </authorList>
    </citation>
    <scope>NUCLEOTIDE SEQUENCE [LARGE SCALE GENOMIC DNA]</scope>
    <source>
        <strain evidence="8">WS_11</strain>
    </source>
</reference>
<dbReference type="InterPro" id="IPR036046">
    <property type="entry name" value="Acylphosphatase-like_dom_sf"/>
</dbReference>
<dbReference type="Gene3D" id="3.30.70.100">
    <property type="match status" value="1"/>
</dbReference>
<evidence type="ECO:0000259" key="7">
    <source>
        <dbReference type="PROSITE" id="PS51160"/>
    </source>
</evidence>
<evidence type="ECO:0000256" key="1">
    <source>
        <dbReference type="ARBA" id="ARBA00005614"/>
    </source>
</evidence>
<feature type="active site" evidence="4">
    <location>
        <position position="36"/>
    </location>
</feature>
<dbReference type="PROSITE" id="PS00150">
    <property type="entry name" value="ACYLPHOSPHATASE_1"/>
    <property type="match status" value="1"/>
</dbReference>
<dbReference type="SUPFAM" id="SSF54975">
    <property type="entry name" value="Acylphosphatase/BLUF domain-like"/>
    <property type="match status" value="1"/>
</dbReference>
<evidence type="ECO:0000256" key="6">
    <source>
        <dbReference type="RuleBase" id="RU004168"/>
    </source>
</evidence>
<protein>
    <recommendedName>
        <fullName evidence="2 4">Acylphosphatase</fullName>
        <ecNumber evidence="2 4">3.6.1.7</ecNumber>
    </recommendedName>
</protein>
<dbReference type="InterPro" id="IPR001792">
    <property type="entry name" value="Acylphosphatase-like_dom"/>
</dbReference>
<proteinExistence type="inferred from homology"/>
<dbReference type="GO" id="GO:0003998">
    <property type="term" value="F:acylphosphatase activity"/>
    <property type="evidence" value="ECO:0007669"/>
    <property type="project" value="UniProtKB-EC"/>
</dbReference>
<evidence type="ECO:0000256" key="4">
    <source>
        <dbReference type="PROSITE-ProRule" id="PRU00520"/>
    </source>
</evidence>
<evidence type="ECO:0000256" key="2">
    <source>
        <dbReference type="ARBA" id="ARBA00012150"/>
    </source>
</evidence>
<dbReference type="InterPro" id="IPR017968">
    <property type="entry name" value="Acylphosphatase_CS"/>
</dbReference>